<protein>
    <submittedName>
        <fullName evidence="1">Uncharacterized protein</fullName>
    </submittedName>
</protein>
<sequence length="44" mass="4962">MLCSLLRTNQEMILPCSLLPWYWLPASPRSSVMVLFVAVGVIPE</sequence>
<proteinExistence type="predicted"/>
<dbReference type="EMBL" id="GBXM01067923">
    <property type="protein sequence ID" value="JAH40654.1"/>
    <property type="molecule type" value="Transcribed_RNA"/>
</dbReference>
<accession>A0A0E9SGY7</accession>
<reference evidence="1" key="2">
    <citation type="journal article" date="2015" name="Fish Shellfish Immunol.">
        <title>Early steps in the European eel (Anguilla anguilla)-Vibrio vulnificus interaction in the gills: Role of the RtxA13 toxin.</title>
        <authorList>
            <person name="Callol A."/>
            <person name="Pajuelo D."/>
            <person name="Ebbesson L."/>
            <person name="Teles M."/>
            <person name="MacKenzie S."/>
            <person name="Amaro C."/>
        </authorList>
    </citation>
    <scope>NUCLEOTIDE SEQUENCE</scope>
</reference>
<organism evidence="1">
    <name type="scientific">Anguilla anguilla</name>
    <name type="common">European freshwater eel</name>
    <name type="synonym">Muraena anguilla</name>
    <dbReference type="NCBI Taxonomy" id="7936"/>
    <lineage>
        <taxon>Eukaryota</taxon>
        <taxon>Metazoa</taxon>
        <taxon>Chordata</taxon>
        <taxon>Craniata</taxon>
        <taxon>Vertebrata</taxon>
        <taxon>Euteleostomi</taxon>
        <taxon>Actinopterygii</taxon>
        <taxon>Neopterygii</taxon>
        <taxon>Teleostei</taxon>
        <taxon>Anguilliformes</taxon>
        <taxon>Anguillidae</taxon>
        <taxon>Anguilla</taxon>
    </lineage>
</organism>
<reference evidence="1" key="1">
    <citation type="submission" date="2014-11" db="EMBL/GenBank/DDBJ databases">
        <authorList>
            <person name="Amaro Gonzalez C."/>
        </authorList>
    </citation>
    <scope>NUCLEOTIDE SEQUENCE</scope>
</reference>
<evidence type="ECO:0000313" key="1">
    <source>
        <dbReference type="EMBL" id="JAH40654.1"/>
    </source>
</evidence>
<name>A0A0E9SGY7_ANGAN</name>
<dbReference type="AlphaFoldDB" id="A0A0E9SGY7"/>